<evidence type="ECO:0000256" key="3">
    <source>
        <dbReference type="ARBA" id="ARBA00022692"/>
    </source>
</evidence>
<feature type="transmembrane region" description="Helical" evidence="6">
    <location>
        <begin position="270"/>
        <end position="290"/>
    </location>
</feature>
<evidence type="ECO:0000313" key="7">
    <source>
        <dbReference type="EMBL" id="MCR8629645.1"/>
    </source>
</evidence>
<comment type="subcellular location">
    <subcellularLocation>
        <location evidence="1">Membrane</location>
        <topology evidence="1">Multi-pass membrane protein</topology>
    </subcellularLocation>
</comment>
<sequence>MPLKTIVFVVVSILILYGLFTVGFPFLLALLIAILLEPVVLWTMKKLRLNRIASAALTCSLLIAGILCAFFLIGMKIYLEFVEFVGKIPMILNEVDLFVKEALTGQGIIYRSFPQEWAGYIQSGLVMGVDSLTDGLNRIISSASGMILNVAKTLPNLLIFFIVFIVALYLISIGLEQIKRTFLSLFSEGTRGKMENVLSHLREAIIGFLKAQILISVLTYIVTLIGLLFLGTGYPLAIALIIIFVDLLPILGTGSVLVPWAAFSFIQGDLNLAIGLLVLFLVITVFRRIVEPKIVGDAVGISALATLASLYIGFKLIGVAGLFLGPIVIIFFQALKKSGIVKINIDL</sequence>
<dbReference type="InterPro" id="IPR014227">
    <property type="entry name" value="YtvI-like"/>
</dbReference>
<feature type="transmembrane region" description="Helical" evidence="6">
    <location>
        <begin position="211"/>
        <end position="230"/>
    </location>
</feature>
<name>A0ABT1YA44_9BACL</name>
<organism evidence="7 8">
    <name type="scientific">Paenibacillus radicis</name>
    <name type="common">ex Xue et al. 2023</name>
    <dbReference type="NCBI Taxonomy" id="2972489"/>
    <lineage>
        <taxon>Bacteria</taxon>
        <taxon>Bacillati</taxon>
        <taxon>Bacillota</taxon>
        <taxon>Bacilli</taxon>
        <taxon>Bacillales</taxon>
        <taxon>Paenibacillaceae</taxon>
        <taxon>Paenibacillus</taxon>
    </lineage>
</organism>
<dbReference type="RefSeq" id="WP_258211269.1">
    <property type="nucleotide sequence ID" value="NZ_JANQBD010000001.1"/>
</dbReference>
<reference evidence="7 8" key="1">
    <citation type="submission" date="2022-08" db="EMBL/GenBank/DDBJ databases">
        <title>Paenibacillus endoradicis sp. nov., Paenibacillus radicibacter sp. nov and Paenibacillus pararadicis sp. nov., three cold-adapted plant growth-promoting bacteria isolated from root of Larix gmelinii in Great Khingan.</title>
        <authorList>
            <person name="Xue H."/>
        </authorList>
    </citation>
    <scope>NUCLEOTIDE SEQUENCE [LARGE SCALE GENOMIC DNA]</scope>
    <source>
        <strain evidence="7 8">N5-1-1-5</strain>
    </source>
</reference>
<evidence type="ECO:0000256" key="2">
    <source>
        <dbReference type="ARBA" id="ARBA00009773"/>
    </source>
</evidence>
<feature type="transmembrane region" description="Helical" evidence="6">
    <location>
        <begin position="236"/>
        <end position="258"/>
    </location>
</feature>
<dbReference type="InterPro" id="IPR002549">
    <property type="entry name" value="AI-2E-like"/>
</dbReference>
<evidence type="ECO:0000256" key="6">
    <source>
        <dbReference type="SAM" id="Phobius"/>
    </source>
</evidence>
<feature type="transmembrane region" description="Helical" evidence="6">
    <location>
        <begin position="157"/>
        <end position="175"/>
    </location>
</feature>
<dbReference type="PANTHER" id="PTHR21716:SF68">
    <property type="entry name" value="TRANSPORT PROTEIN YTVI-RELATED"/>
    <property type="match status" value="1"/>
</dbReference>
<dbReference type="NCBIfam" id="TIGR02872">
    <property type="entry name" value="spore_ytvI"/>
    <property type="match status" value="1"/>
</dbReference>
<dbReference type="EMBL" id="JANQBD010000001">
    <property type="protein sequence ID" value="MCR8629645.1"/>
    <property type="molecule type" value="Genomic_DNA"/>
</dbReference>
<keyword evidence="8" id="KW-1185">Reference proteome</keyword>
<accession>A0ABT1YA44</accession>
<keyword evidence="5 6" id="KW-0472">Membrane</keyword>
<evidence type="ECO:0000256" key="5">
    <source>
        <dbReference type="ARBA" id="ARBA00023136"/>
    </source>
</evidence>
<comment type="similarity">
    <text evidence="2">Belongs to the autoinducer-2 exporter (AI-2E) (TC 2.A.86) family.</text>
</comment>
<dbReference type="Pfam" id="PF01594">
    <property type="entry name" value="AI-2E_transport"/>
    <property type="match status" value="1"/>
</dbReference>
<feature type="transmembrane region" description="Helical" evidence="6">
    <location>
        <begin position="57"/>
        <end position="79"/>
    </location>
</feature>
<keyword evidence="3 6" id="KW-0812">Transmembrane</keyword>
<dbReference type="PANTHER" id="PTHR21716">
    <property type="entry name" value="TRANSMEMBRANE PROTEIN"/>
    <property type="match status" value="1"/>
</dbReference>
<dbReference type="Proteomes" id="UP001300012">
    <property type="component" value="Unassembled WGS sequence"/>
</dbReference>
<feature type="transmembrane region" description="Helical" evidence="6">
    <location>
        <begin position="310"/>
        <end position="332"/>
    </location>
</feature>
<protein>
    <submittedName>
        <fullName evidence="7">Sporulation integral membrane protein YtvI</fullName>
    </submittedName>
</protein>
<gene>
    <name evidence="7" type="primary">ytvI</name>
    <name evidence="7" type="ORF">NV381_00380</name>
</gene>
<proteinExistence type="inferred from homology"/>
<evidence type="ECO:0000256" key="4">
    <source>
        <dbReference type="ARBA" id="ARBA00022989"/>
    </source>
</evidence>
<evidence type="ECO:0000313" key="8">
    <source>
        <dbReference type="Proteomes" id="UP001300012"/>
    </source>
</evidence>
<keyword evidence="4 6" id="KW-1133">Transmembrane helix</keyword>
<comment type="caution">
    <text evidence="7">The sequence shown here is derived from an EMBL/GenBank/DDBJ whole genome shotgun (WGS) entry which is preliminary data.</text>
</comment>
<feature type="transmembrane region" description="Helical" evidence="6">
    <location>
        <begin position="6"/>
        <end position="36"/>
    </location>
</feature>
<evidence type="ECO:0000256" key="1">
    <source>
        <dbReference type="ARBA" id="ARBA00004141"/>
    </source>
</evidence>